<proteinExistence type="predicted"/>
<sequence>MELSSDIRLSSDQQLTAATDGDAPVISGVDALLQDLQLEAMTEPGELFYDEPYGWGLKEFIQNDDPESCEIEIRERIKEKIARREEIDILSLKINIEFNENIAIQIQFSLIDSDKDLSLSLELNRVQVEVIAYD</sequence>
<evidence type="ECO:0008006" key="3">
    <source>
        <dbReference type="Google" id="ProtNLM"/>
    </source>
</evidence>
<dbReference type="RefSeq" id="WP_320883835.1">
    <property type="nucleotide sequence ID" value="NZ_BAABZA010000010.1"/>
</dbReference>
<dbReference type="SUPFAM" id="SSF160719">
    <property type="entry name" value="gpW/gp25-like"/>
    <property type="match status" value="1"/>
</dbReference>
<comment type="caution">
    <text evidence="1">The sequence shown here is derived from an EMBL/GenBank/DDBJ whole genome shotgun (WGS) entry which is preliminary data.</text>
</comment>
<name>A0AB35URT6_9FIRM</name>
<evidence type="ECO:0000313" key="1">
    <source>
        <dbReference type="EMBL" id="MDY5168612.1"/>
    </source>
</evidence>
<gene>
    <name evidence="1" type="ORF">MQE39_10845</name>
</gene>
<dbReference type="AlphaFoldDB" id="A0AB35URT6"/>
<accession>A0AB35URT6</accession>
<protein>
    <recommendedName>
        <fullName evidence="3">DUF2634 domain-containing protein</fullName>
    </recommendedName>
</protein>
<dbReference type="Gene3D" id="3.10.450.40">
    <property type="match status" value="1"/>
</dbReference>
<dbReference type="Proteomes" id="UP001276902">
    <property type="component" value="Unassembled WGS sequence"/>
</dbReference>
<dbReference type="EMBL" id="JALDAW010000016">
    <property type="protein sequence ID" value="MDY5168612.1"/>
    <property type="molecule type" value="Genomic_DNA"/>
</dbReference>
<organism evidence="1 2">
    <name type="scientific">Dielma fastidiosa</name>
    <dbReference type="NCBI Taxonomy" id="1034346"/>
    <lineage>
        <taxon>Bacteria</taxon>
        <taxon>Bacillati</taxon>
        <taxon>Bacillota</taxon>
        <taxon>Erysipelotrichia</taxon>
        <taxon>Erysipelotrichales</taxon>
        <taxon>Erysipelotrichaceae</taxon>
        <taxon>Dielma</taxon>
    </lineage>
</organism>
<reference evidence="1" key="1">
    <citation type="submission" date="2022-03" db="EMBL/GenBank/DDBJ databases">
        <title>First case of bacteraemia caused by Dielma fastidiosa in a patient hospitalised with diverticulitis.</title>
        <authorList>
            <person name="Forman-Ankjaer B."/>
            <person name="Hvid-Jensen F."/>
            <person name="Kobel C.M."/>
            <person name="Greve T."/>
        </authorList>
    </citation>
    <scope>NUCLEOTIDE SEQUENCE</scope>
    <source>
        <strain evidence="1">AUH_DF_2021</strain>
    </source>
</reference>
<evidence type="ECO:0000313" key="2">
    <source>
        <dbReference type="Proteomes" id="UP001276902"/>
    </source>
</evidence>